<keyword evidence="3" id="KW-1185">Reference proteome</keyword>
<comment type="caution">
    <text evidence="2">The sequence shown here is derived from an EMBL/GenBank/DDBJ whole genome shotgun (WGS) entry which is preliminary data.</text>
</comment>
<proteinExistence type="predicted"/>
<evidence type="ECO:0000256" key="1">
    <source>
        <dbReference type="SAM" id="MobiDB-lite"/>
    </source>
</evidence>
<evidence type="ECO:0000313" key="3">
    <source>
        <dbReference type="Proteomes" id="UP000619244"/>
    </source>
</evidence>
<gene>
    <name evidence="2" type="ORF">GCM10010358_61850</name>
</gene>
<feature type="region of interest" description="Disordered" evidence="1">
    <location>
        <begin position="17"/>
        <end position="56"/>
    </location>
</feature>
<dbReference type="EMBL" id="BMVU01000042">
    <property type="protein sequence ID" value="GGX99789.1"/>
    <property type="molecule type" value="Genomic_DNA"/>
</dbReference>
<reference evidence="2" key="2">
    <citation type="submission" date="2020-09" db="EMBL/GenBank/DDBJ databases">
        <authorList>
            <person name="Sun Q."/>
            <person name="Ohkuma M."/>
        </authorList>
    </citation>
    <scope>NUCLEOTIDE SEQUENCE</scope>
    <source>
        <strain evidence="2">JCM 4790</strain>
    </source>
</reference>
<name>A0A918U6J3_9ACTN</name>
<organism evidence="2 3">
    <name type="scientific">Streptomyces minutiscleroticus</name>
    <dbReference type="NCBI Taxonomy" id="68238"/>
    <lineage>
        <taxon>Bacteria</taxon>
        <taxon>Bacillati</taxon>
        <taxon>Actinomycetota</taxon>
        <taxon>Actinomycetes</taxon>
        <taxon>Kitasatosporales</taxon>
        <taxon>Streptomycetaceae</taxon>
        <taxon>Streptomyces</taxon>
    </lineage>
</organism>
<feature type="compositionally biased region" description="Low complexity" evidence="1">
    <location>
        <begin position="17"/>
        <end position="41"/>
    </location>
</feature>
<evidence type="ECO:0000313" key="2">
    <source>
        <dbReference type="EMBL" id="GGX99789.1"/>
    </source>
</evidence>
<feature type="compositionally biased region" description="Polar residues" evidence="1">
    <location>
        <begin position="46"/>
        <end position="56"/>
    </location>
</feature>
<dbReference type="Proteomes" id="UP000619244">
    <property type="component" value="Unassembled WGS sequence"/>
</dbReference>
<accession>A0A918U6J3</accession>
<dbReference type="AlphaFoldDB" id="A0A918U6J3"/>
<protein>
    <submittedName>
        <fullName evidence="2">Uncharacterized protein</fullName>
    </submittedName>
</protein>
<sequence>MGARMDRTLTAAVRAVEGRPGPRAARASAHGRQGRQRTGGTDTVMVISTGSSPVLA</sequence>
<reference evidence="2" key="1">
    <citation type="journal article" date="2014" name="Int. J. Syst. Evol. Microbiol.">
        <title>Complete genome sequence of Corynebacterium casei LMG S-19264T (=DSM 44701T), isolated from a smear-ripened cheese.</title>
        <authorList>
            <consortium name="US DOE Joint Genome Institute (JGI-PGF)"/>
            <person name="Walter F."/>
            <person name="Albersmeier A."/>
            <person name="Kalinowski J."/>
            <person name="Ruckert C."/>
        </authorList>
    </citation>
    <scope>NUCLEOTIDE SEQUENCE</scope>
    <source>
        <strain evidence="2">JCM 4790</strain>
    </source>
</reference>